<dbReference type="CDD" id="cd02421">
    <property type="entry name" value="Peptidase_C39_likeD"/>
    <property type="match status" value="1"/>
</dbReference>
<gene>
    <name evidence="13" type="ORF">D3879_11785</name>
</gene>
<comment type="subcellular location">
    <subcellularLocation>
        <location evidence="1">Cell membrane</location>
        <topology evidence="1">Multi-pass membrane protein</topology>
    </subcellularLocation>
</comment>
<feature type="domain" description="Peptidase C39" evidence="12">
    <location>
        <begin position="14"/>
        <end position="136"/>
    </location>
</feature>
<dbReference type="Gene3D" id="3.40.50.300">
    <property type="entry name" value="P-loop containing nucleotide triphosphate hydrolases"/>
    <property type="match status" value="1"/>
</dbReference>
<organism evidence="13 14">
    <name type="scientific">Pseudomonas cavernicola</name>
    <dbReference type="NCBI Taxonomy" id="2320866"/>
    <lineage>
        <taxon>Bacteria</taxon>
        <taxon>Pseudomonadati</taxon>
        <taxon>Pseudomonadota</taxon>
        <taxon>Gammaproteobacteria</taxon>
        <taxon>Pseudomonadales</taxon>
        <taxon>Pseudomonadaceae</taxon>
        <taxon>Pseudomonas</taxon>
    </lineage>
</organism>
<dbReference type="GO" id="GO:0008233">
    <property type="term" value="F:peptidase activity"/>
    <property type="evidence" value="ECO:0007669"/>
    <property type="project" value="InterPro"/>
</dbReference>
<keyword evidence="6" id="KW-0067">ATP-binding</keyword>
<dbReference type="OrthoDB" id="9787557at2"/>
<evidence type="ECO:0000256" key="9">
    <source>
        <dbReference type="SAM" id="Phobius"/>
    </source>
</evidence>
<keyword evidence="5" id="KW-0547">Nucleotide-binding</keyword>
<evidence type="ECO:0000259" key="12">
    <source>
        <dbReference type="PROSITE" id="PS50990"/>
    </source>
</evidence>
<comment type="caution">
    <text evidence="13">The sequence shown here is derived from an EMBL/GenBank/DDBJ whole genome shotgun (WGS) entry which is preliminary data.</text>
</comment>
<evidence type="ECO:0000256" key="8">
    <source>
        <dbReference type="ARBA" id="ARBA00023136"/>
    </source>
</evidence>
<dbReference type="Gene3D" id="3.90.70.10">
    <property type="entry name" value="Cysteine proteinases"/>
    <property type="match status" value="1"/>
</dbReference>
<name>A0A418XN33_9PSED</name>
<keyword evidence="2" id="KW-0813">Transport</keyword>
<dbReference type="Pfam" id="PF00664">
    <property type="entry name" value="ABC_membrane"/>
    <property type="match status" value="1"/>
</dbReference>
<evidence type="ECO:0000313" key="13">
    <source>
        <dbReference type="EMBL" id="RJG13873.1"/>
    </source>
</evidence>
<feature type="transmembrane region" description="Helical" evidence="9">
    <location>
        <begin position="277"/>
        <end position="299"/>
    </location>
</feature>
<dbReference type="SUPFAM" id="SSF52540">
    <property type="entry name" value="P-loop containing nucleoside triphosphate hydrolases"/>
    <property type="match status" value="1"/>
</dbReference>
<dbReference type="GO" id="GO:0006508">
    <property type="term" value="P:proteolysis"/>
    <property type="evidence" value="ECO:0007669"/>
    <property type="project" value="InterPro"/>
</dbReference>
<dbReference type="RefSeq" id="WP_119954423.1">
    <property type="nucleotide sequence ID" value="NZ_QYUR01000002.1"/>
</dbReference>
<dbReference type="Pfam" id="PF00005">
    <property type="entry name" value="ABC_tran"/>
    <property type="match status" value="1"/>
</dbReference>
<dbReference type="InterPro" id="IPR011527">
    <property type="entry name" value="ABC1_TM_dom"/>
</dbReference>
<dbReference type="NCBIfam" id="TIGR03375">
    <property type="entry name" value="type_I_sec_LssB"/>
    <property type="match status" value="1"/>
</dbReference>
<dbReference type="PROSITE" id="PS50990">
    <property type="entry name" value="PEPTIDASE_C39"/>
    <property type="match status" value="1"/>
</dbReference>
<evidence type="ECO:0000256" key="4">
    <source>
        <dbReference type="ARBA" id="ARBA00022692"/>
    </source>
</evidence>
<evidence type="ECO:0000256" key="2">
    <source>
        <dbReference type="ARBA" id="ARBA00022448"/>
    </source>
</evidence>
<dbReference type="InterPro" id="IPR039421">
    <property type="entry name" value="Type_1_exporter"/>
</dbReference>
<keyword evidence="8 9" id="KW-0472">Membrane</keyword>
<dbReference type="InterPro" id="IPR017871">
    <property type="entry name" value="ABC_transporter-like_CS"/>
</dbReference>
<dbReference type="InterPro" id="IPR003593">
    <property type="entry name" value="AAA+_ATPase"/>
</dbReference>
<dbReference type="Gene3D" id="1.20.1560.10">
    <property type="entry name" value="ABC transporter type 1, transmembrane domain"/>
    <property type="match status" value="1"/>
</dbReference>
<dbReference type="SMART" id="SM00382">
    <property type="entry name" value="AAA"/>
    <property type="match status" value="1"/>
</dbReference>
<dbReference type="AlphaFoldDB" id="A0A418XN33"/>
<dbReference type="CDD" id="cd18587">
    <property type="entry name" value="ABC_6TM_LapB_like"/>
    <property type="match status" value="1"/>
</dbReference>
<dbReference type="InterPro" id="IPR027417">
    <property type="entry name" value="P-loop_NTPase"/>
</dbReference>
<evidence type="ECO:0000256" key="1">
    <source>
        <dbReference type="ARBA" id="ARBA00004651"/>
    </source>
</evidence>
<keyword evidence="7 9" id="KW-1133">Transmembrane helix</keyword>
<reference evidence="13 14" key="1">
    <citation type="submission" date="2018-09" db="EMBL/GenBank/DDBJ databases">
        <authorList>
            <person name="Zhu H."/>
        </authorList>
    </citation>
    <scope>NUCLEOTIDE SEQUENCE [LARGE SCALE GENOMIC DNA]</scope>
    <source>
        <strain evidence="13 14">K1S02-6</strain>
    </source>
</reference>
<dbReference type="PANTHER" id="PTHR24221">
    <property type="entry name" value="ATP-BINDING CASSETTE SUB-FAMILY B"/>
    <property type="match status" value="1"/>
</dbReference>
<accession>A0A418XN33</accession>
<dbReference type="FunFam" id="3.40.50.300:FF:000299">
    <property type="entry name" value="ABC transporter ATP-binding protein/permease"/>
    <property type="match status" value="1"/>
</dbReference>
<dbReference type="GO" id="GO:0016887">
    <property type="term" value="F:ATP hydrolysis activity"/>
    <property type="evidence" value="ECO:0007669"/>
    <property type="project" value="InterPro"/>
</dbReference>
<dbReference type="InterPro" id="IPR003439">
    <property type="entry name" value="ABC_transporter-like_ATP-bd"/>
</dbReference>
<feature type="domain" description="ABC transporter" evidence="10">
    <location>
        <begin position="483"/>
        <end position="718"/>
    </location>
</feature>
<dbReference type="GO" id="GO:0005524">
    <property type="term" value="F:ATP binding"/>
    <property type="evidence" value="ECO:0007669"/>
    <property type="project" value="UniProtKB-KW"/>
</dbReference>
<evidence type="ECO:0000259" key="10">
    <source>
        <dbReference type="PROSITE" id="PS50893"/>
    </source>
</evidence>
<feature type="transmembrane region" description="Helical" evidence="9">
    <location>
        <begin position="171"/>
        <end position="193"/>
    </location>
</feature>
<dbReference type="EMBL" id="QYUR01000002">
    <property type="protein sequence ID" value="RJG13873.1"/>
    <property type="molecule type" value="Genomic_DNA"/>
</dbReference>
<dbReference type="InterPro" id="IPR005074">
    <property type="entry name" value="Peptidase_C39"/>
</dbReference>
<evidence type="ECO:0000313" key="14">
    <source>
        <dbReference type="Proteomes" id="UP000284021"/>
    </source>
</evidence>
<dbReference type="GO" id="GO:0005886">
    <property type="term" value="C:plasma membrane"/>
    <property type="evidence" value="ECO:0007669"/>
    <property type="project" value="UniProtKB-SubCell"/>
</dbReference>
<dbReference type="InterPro" id="IPR036640">
    <property type="entry name" value="ABC1_TM_sf"/>
</dbReference>
<keyword evidence="3" id="KW-1003">Cell membrane</keyword>
<dbReference type="PROSITE" id="PS50893">
    <property type="entry name" value="ABC_TRANSPORTER_2"/>
    <property type="match status" value="1"/>
</dbReference>
<evidence type="ECO:0000256" key="3">
    <source>
        <dbReference type="ARBA" id="ARBA00022475"/>
    </source>
</evidence>
<dbReference type="GO" id="GO:0140359">
    <property type="term" value="F:ABC-type transporter activity"/>
    <property type="evidence" value="ECO:0007669"/>
    <property type="project" value="InterPro"/>
</dbReference>
<feature type="domain" description="ABC transmembrane type-1" evidence="11">
    <location>
        <begin position="171"/>
        <end position="449"/>
    </location>
</feature>
<dbReference type="SUPFAM" id="SSF90123">
    <property type="entry name" value="ABC transporter transmembrane region"/>
    <property type="match status" value="1"/>
</dbReference>
<dbReference type="PANTHER" id="PTHR24221:SF248">
    <property type="entry name" value="ABC TRANSPORTER TRANSMEMBRANE REGION"/>
    <property type="match status" value="1"/>
</dbReference>
<evidence type="ECO:0000259" key="11">
    <source>
        <dbReference type="PROSITE" id="PS50929"/>
    </source>
</evidence>
<feature type="transmembrane region" description="Helical" evidence="9">
    <location>
        <begin position="205"/>
        <end position="225"/>
    </location>
</feature>
<proteinExistence type="predicted"/>
<keyword evidence="14" id="KW-1185">Reference proteome</keyword>
<evidence type="ECO:0000256" key="5">
    <source>
        <dbReference type="ARBA" id="ARBA00022741"/>
    </source>
</evidence>
<dbReference type="InterPro" id="IPR017750">
    <property type="entry name" value="ATPase_T1SS"/>
</dbReference>
<dbReference type="PROSITE" id="PS00211">
    <property type="entry name" value="ABC_TRANSPORTER_1"/>
    <property type="match status" value="1"/>
</dbReference>
<feature type="transmembrane region" description="Helical" evidence="9">
    <location>
        <begin position="305"/>
        <end position="324"/>
    </location>
</feature>
<evidence type="ECO:0000256" key="7">
    <source>
        <dbReference type="ARBA" id="ARBA00022989"/>
    </source>
</evidence>
<dbReference type="Proteomes" id="UP000284021">
    <property type="component" value="Unassembled WGS sequence"/>
</dbReference>
<evidence type="ECO:0000256" key="6">
    <source>
        <dbReference type="ARBA" id="ARBA00022840"/>
    </source>
</evidence>
<dbReference type="PROSITE" id="PS50929">
    <property type="entry name" value="ABC_TM1F"/>
    <property type="match status" value="1"/>
</dbReference>
<keyword evidence="4 9" id="KW-0812">Transmembrane</keyword>
<sequence>MTTMERTGPTGDPRLSHDDPLLDGLLILCNLHDCSVSRGSLSAGLPMPEQRLSAELLPRAAARAGLQGRLLRRELGAISALNLPVLLLLKDGRSAVLRQWGPKNQALILPSEAEGGEQWVSRETLAAEYSGQALFARPRHELEDLRTPLVPRVEAWFRDTLKLSRWLYTDAILASLLINLLGMMVPLFVMQTYDRVVPNQATTTLWVLSIGLLIGTVFELLLRVIRAHLLDVAGKKTDVVLSATLFERITGMSMKARPASVGGFAQSIHDFQGLREFLTAVTLTSIIDLPFALLMMVVIGLLGGWIVVIPLLAFPITILFAMIIQSRLRDTVQKSLALGAERQALLIETLGGLETLKACSAESERQHKWETTHGALTRLDAHARHLSALATNGTLFLQQFTGMATIVAGVYSIIAGDLSVGALVACYMLGSRVMAPLGQIAGLITRYQQAQVTMKSTDALMALPQERQAKQRPLERTHLKGALDVHQVNFRYPGQSTPALANISLHMAPGERIGIIGRSGSGKSTLARLVMGFYTPDEGQVLLDGLDLRQLDVADLRHQVGYVAHDLPLLSGSLRDNLTLGARYVSDARMLEVAEMTGVSELARQHPQGFDRPVGERGQLLSGGQRQAVLLARALLLDPPILLLDEPTSAMDNTSEEILRNRLHTWAQGKTLLLITHRSSMLSLVDRLIVLDNGHIVADGPKEAVIEALRKGRVGPAAV</sequence>
<protein>
    <submittedName>
        <fullName evidence="13">Type I secretion system permease/ATPase</fullName>
    </submittedName>
</protein>
<dbReference type="GO" id="GO:0034040">
    <property type="term" value="F:ATPase-coupled lipid transmembrane transporter activity"/>
    <property type="evidence" value="ECO:0007669"/>
    <property type="project" value="TreeGrafter"/>
</dbReference>
<feature type="transmembrane region" description="Helical" evidence="9">
    <location>
        <begin position="406"/>
        <end position="430"/>
    </location>
</feature>